<dbReference type="PANTHER" id="PTHR31793">
    <property type="entry name" value="4-HYDROXYBENZOYL-COA THIOESTERASE FAMILY MEMBER"/>
    <property type="match status" value="1"/>
</dbReference>
<dbReference type="OrthoDB" id="5538558at2759"/>
<dbReference type="GO" id="GO:0047617">
    <property type="term" value="F:fatty acyl-CoA hydrolase activity"/>
    <property type="evidence" value="ECO:0007669"/>
    <property type="project" value="TreeGrafter"/>
</dbReference>
<dbReference type="Proteomes" id="UP000326924">
    <property type="component" value="Unassembled WGS sequence"/>
</dbReference>
<dbReference type="InParanoid" id="A0A5J5FAS5"/>
<evidence type="ECO:0000313" key="2">
    <source>
        <dbReference type="EMBL" id="KAA8914287.1"/>
    </source>
</evidence>
<comment type="caution">
    <text evidence="2">The sequence shown here is derived from an EMBL/GenBank/DDBJ whole genome shotgun (WGS) entry which is preliminary data.</text>
</comment>
<dbReference type="InterPro" id="IPR050563">
    <property type="entry name" value="4-hydroxybenzoyl-CoA_TE"/>
</dbReference>
<dbReference type="InterPro" id="IPR029069">
    <property type="entry name" value="HotDog_dom_sf"/>
</dbReference>
<dbReference type="PANTHER" id="PTHR31793:SF39">
    <property type="entry name" value="THIOESTERASE_THIOL ESTER DEHYDRASE-ISOMERASE"/>
    <property type="match status" value="1"/>
</dbReference>
<protein>
    <submittedName>
        <fullName evidence="2">Thioesterase-like superfamily-domain-containing protein</fullName>
    </submittedName>
</protein>
<sequence length="236" mass="27818">TLRFATTQKRHNSTFNARWLSEQKLRLGRLFFHGTTTEETLEAGKILRTLTSDWRRFIAGAEGYLIDEKRRHVNNVTYTRWAESARINWAWNIARHVDPANSQKWSELWTPQGTGLILRSIKVDYKFPMEFPDKVTVYHKLADVKQDSFTLDVIILSEKHQRVAARCWEDIVVYNYKPSDAAQKPGKAPIPQFVQEVFDETLRQQKEVREDASEEIQEIQRQINNLEQRVLSRKEM</sequence>
<dbReference type="SUPFAM" id="SSF54637">
    <property type="entry name" value="Thioesterase/thiol ester dehydrase-isomerase"/>
    <property type="match status" value="1"/>
</dbReference>
<name>A0A5J5FAS5_9PEZI</name>
<feature type="non-terminal residue" evidence="2">
    <location>
        <position position="1"/>
    </location>
</feature>
<proteinExistence type="predicted"/>
<dbReference type="Gene3D" id="3.10.129.10">
    <property type="entry name" value="Hotdog Thioesterase"/>
    <property type="match status" value="1"/>
</dbReference>
<reference evidence="2 3" key="1">
    <citation type="submission" date="2019-09" db="EMBL/GenBank/DDBJ databases">
        <title>Draft genome of the ectomycorrhizal ascomycete Sphaerosporella brunnea.</title>
        <authorList>
            <consortium name="DOE Joint Genome Institute"/>
            <person name="Benucci G.M."/>
            <person name="Marozzi G."/>
            <person name="Antonielli L."/>
            <person name="Sanchez S."/>
            <person name="Marco P."/>
            <person name="Wang X."/>
            <person name="Falini L.B."/>
            <person name="Barry K."/>
            <person name="Haridas S."/>
            <person name="Lipzen A."/>
            <person name="Labutti K."/>
            <person name="Grigoriev I.V."/>
            <person name="Murat C."/>
            <person name="Martin F."/>
            <person name="Albertini E."/>
            <person name="Donnini D."/>
            <person name="Bonito G."/>
        </authorList>
    </citation>
    <scope>NUCLEOTIDE SEQUENCE [LARGE SCALE GENOMIC DNA]</scope>
    <source>
        <strain evidence="2 3">Sb_GMNB300</strain>
    </source>
</reference>
<keyword evidence="1" id="KW-0175">Coiled coil</keyword>
<keyword evidence="3" id="KW-1185">Reference proteome</keyword>
<organism evidence="2 3">
    <name type="scientific">Sphaerosporella brunnea</name>
    <dbReference type="NCBI Taxonomy" id="1250544"/>
    <lineage>
        <taxon>Eukaryota</taxon>
        <taxon>Fungi</taxon>
        <taxon>Dikarya</taxon>
        <taxon>Ascomycota</taxon>
        <taxon>Pezizomycotina</taxon>
        <taxon>Pezizomycetes</taxon>
        <taxon>Pezizales</taxon>
        <taxon>Pyronemataceae</taxon>
        <taxon>Sphaerosporella</taxon>
    </lineage>
</organism>
<dbReference type="AlphaFoldDB" id="A0A5J5FAS5"/>
<dbReference type="EMBL" id="VXIS01000007">
    <property type="protein sequence ID" value="KAA8914287.1"/>
    <property type="molecule type" value="Genomic_DNA"/>
</dbReference>
<evidence type="ECO:0000256" key="1">
    <source>
        <dbReference type="SAM" id="Coils"/>
    </source>
</evidence>
<dbReference type="CDD" id="cd00586">
    <property type="entry name" value="4HBT"/>
    <property type="match status" value="1"/>
</dbReference>
<feature type="coiled-coil region" evidence="1">
    <location>
        <begin position="202"/>
        <end position="236"/>
    </location>
</feature>
<dbReference type="Pfam" id="PF13279">
    <property type="entry name" value="4HBT_2"/>
    <property type="match status" value="1"/>
</dbReference>
<gene>
    <name evidence="2" type="ORF">FN846DRAFT_1011456</name>
</gene>
<accession>A0A5J5FAS5</accession>
<evidence type="ECO:0000313" key="3">
    <source>
        <dbReference type="Proteomes" id="UP000326924"/>
    </source>
</evidence>